<proteinExistence type="predicted"/>
<sequence length="94" mass="11316">MRYFKPLKNKSYNYKPRFYKGEGSPYEVKRKFSEFRVNDHKSIGVKQRFVNALTDYKTNPDKKANKRVLLIVAILVLIFMYIIDFDLSIFVKQR</sequence>
<gene>
    <name evidence="2" type="ORF">FJ651_07445</name>
</gene>
<keyword evidence="3" id="KW-1185">Reference proteome</keyword>
<keyword evidence="1" id="KW-0812">Transmembrane</keyword>
<keyword evidence="1" id="KW-1133">Transmembrane helix</keyword>
<dbReference type="AlphaFoldDB" id="A0A506PJJ8"/>
<protein>
    <submittedName>
        <fullName evidence="2">Riboflavin synthase subunit beta</fullName>
    </submittedName>
</protein>
<accession>A0A506PJJ8</accession>
<reference evidence="2 3" key="1">
    <citation type="submission" date="2019-06" db="EMBL/GenBank/DDBJ databases">
        <title>Flavobacteriaceae Paucihalobacterium erythroidium CWB-1, complete genome.</title>
        <authorList>
            <person name="Wu S."/>
        </authorList>
    </citation>
    <scope>NUCLEOTIDE SEQUENCE [LARGE SCALE GENOMIC DNA]</scope>
    <source>
        <strain evidence="2 3">CWB-1</strain>
    </source>
</reference>
<comment type="caution">
    <text evidence="2">The sequence shown here is derived from an EMBL/GenBank/DDBJ whole genome shotgun (WGS) entry which is preliminary data.</text>
</comment>
<evidence type="ECO:0000256" key="1">
    <source>
        <dbReference type="SAM" id="Phobius"/>
    </source>
</evidence>
<evidence type="ECO:0000313" key="3">
    <source>
        <dbReference type="Proteomes" id="UP000317332"/>
    </source>
</evidence>
<dbReference type="Proteomes" id="UP000317332">
    <property type="component" value="Unassembled WGS sequence"/>
</dbReference>
<dbReference type="OrthoDB" id="1139505at2"/>
<dbReference type="EMBL" id="VHIQ01000003">
    <property type="protein sequence ID" value="TPV33983.1"/>
    <property type="molecule type" value="Genomic_DNA"/>
</dbReference>
<keyword evidence="1" id="KW-0472">Membrane</keyword>
<name>A0A506PJJ8_9FLAO</name>
<dbReference type="RefSeq" id="WP_140989880.1">
    <property type="nucleotide sequence ID" value="NZ_VHIQ01000003.1"/>
</dbReference>
<organism evidence="2 3">
    <name type="scientific">Paucihalobacter ruber</name>
    <dbReference type="NCBI Taxonomy" id="2567861"/>
    <lineage>
        <taxon>Bacteria</taxon>
        <taxon>Pseudomonadati</taxon>
        <taxon>Bacteroidota</taxon>
        <taxon>Flavobacteriia</taxon>
        <taxon>Flavobacteriales</taxon>
        <taxon>Flavobacteriaceae</taxon>
        <taxon>Paucihalobacter</taxon>
    </lineage>
</organism>
<feature type="transmembrane region" description="Helical" evidence="1">
    <location>
        <begin position="68"/>
        <end position="91"/>
    </location>
</feature>
<evidence type="ECO:0000313" key="2">
    <source>
        <dbReference type="EMBL" id="TPV33983.1"/>
    </source>
</evidence>